<keyword evidence="2" id="KW-1185">Reference proteome</keyword>
<evidence type="ECO:0000313" key="3">
    <source>
        <dbReference type="WBParaSite" id="SSTP_0001223700.1"/>
    </source>
</evidence>
<reference evidence="3" key="1">
    <citation type="submission" date="2015-08" db="UniProtKB">
        <authorList>
            <consortium name="WormBaseParasite"/>
        </authorList>
    </citation>
    <scope>IDENTIFICATION</scope>
</reference>
<sequence length="133" mass="15494">MSADHNDNNDMNNKPKKVYPKEGWPRDITFSDVENQDDNISIQNEQENKMLYRIHISPVNRNLNPILKKSRDDNGNKDKRQNRPKSVVFDLRPAKNMDFNYNISRNNVSSEKQNGNQLNSSLSDDNDDKTNDN</sequence>
<proteinExistence type="predicted"/>
<name>A0A0K0ES08_STRER</name>
<dbReference type="WBParaSite" id="SSTP_0001223700.1">
    <property type="protein sequence ID" value="SSTP_0001223700.1"/>
    <property type="gene ID" value="SSTP_0001223700"/>
</dbReference>
<feature type="compositionally biased region" description="Basic and acidic residues" evidence="1">
    <location>
        <begin position="69"/>
        <end position="81"/>
    </location>
</feature>
<feature type="region of interest" description="Disordered" evidence="1">
    <location>
        <begin position="58"/>
        <end position="133"/>
    </location>
</feature>
<feature type="region of interest" description="Disordered" evidence="1">
    <location>
        <begin position="1"/>
        <end position="39"/>
    </location>
</feature>
<organism evidence="3">
    <name type="scientific">Strongyloides stercoralis</name>
    <name type="common">Threadworm</name>
    <dbReference type="NCBI Taxonomy" id="6248"/>
    <lineage>
        <taxon>Eukaryota</taxon>
        <taxon>Metazoa</taxon>
        <taxon>Ecdysozoa</taxon>
        <taxon>Nematoda</taxon>
        <taxon>Chromadorea</taxon>
        <taxon>Rhabditida</taxon>
        <taxon>Tylenchina</taxon>
        <taxon>Panagrolaimomorpha</taxon>
        <taxon>Strongyloidoidea</taxon>
        <taxon>Strongyloididae</taxon>
        <taxon>Strongyloides</taxon>
    </lineage>
</organism>
<feature type="compositionally biased region" description="Low complexity" evidence="1">
    <location>
        <begin position="112"/>
        <end position="123"/>
    </location>
</feature>
<evidence type="ECO:0000256" key="1">
    <source>
        <dbReference type="SAM" id="MobiDB-lite"/>
    </source>
</evidence>
<dbReference type="WBParaSite" id="TCONS_00013211.p1">
    <property type="protein sequence ID" value="TCONS_00013211.p1"/>
    <property type="gene ID" value="XLOC_009019"/>
</dbReference>
<dbReference type="Proteomes" id="UP000035681">
    <property type="component" value="Unplaced"/>
</dbReference>
<protein>
    <submittedName>
        <fullName evidence="3">Mago-bind domain-containing protein</fullName>
    </submittedName>
</protein>
<feature type="compositionally biased region" description="Polar residues" evidence="1">
    <location>
        <begin position="99"/>
        <end position="111"/>
    </location>
</feature>
<accession>A0A0K0ES08</accession>
<dbReference type="AlphaFoldDB" id="A0A0K0ES08"/>
<evidence type="ECO:0000313" key="2">
    <source>
        <dbReference type="Proteomes" id="UP000035681"/>
    </source>
</evidence>